<organism evidence="2 3">
    <name type="scientific">Lacticaseibacillus manihotivorans DSM 13343 = JCM 12514</name>
    <dbReference type="NCBI Taxonomy" id="1423769"/>
    <lineage>
        <taxon>Bacteria</taxon>
        <taxon>Bacillati</taxon>
        <taxon>Bacillota</taxon>
        <taxon>Bacilli</taxon>
        <taxon>Lactobacillales</taxon>
        <taxon>Lactobacillaceae</taxon>
        <taxon>Lacticaseibacillus</taxon>
    </lineage>
</organism>
<dbReference type="InterPro" id="IPR024529">
    <property type="entry name" value="ECF_trnsprt_substrate-spec"/>
</dbReference>
<dbReference type="Proteomes" id="UP000051790">
    <property type="component" value="Unassembled WGS sequence"/>
</dbReference>
<accession>A0A0R1QK07</accession>
<name>A0A0R1QK07_9LACO</name>
<keyword evidence="1" id="KW-0472">Membrane</keyword>
<keyword evidence="1" id="KW-0812">Transmembrane</keyword>
<evidence type="ECO:0000313" key="2">
    <source>
        <dbReference type="EMBL" id="KRL45142.1"/>
    </source>
</evidence>
<reference evidence="2 3" key="1">
    <citation type="journal article" date="2015" name="Genome Announc.">
        <title>Expanding the biotechnology potential of lactobacilli through comparative genomics of 213 strains and associated genera.</title>
        <authorList>
            <person name="Sun Z."/>
            <person name="Harris H.M."/>
            <person name="McCann A."/>
            <person name="Guo C."/>
            <person name="Argimon S."/>
            <person name="Zhang W."/>
            <person name="Yang X."/>
            <person name="Jeffery I.B."/>
            <person name="Cooney J.C."/>
            <person name="Kagawa T.F."/>
            <person name="Liu W."/>
            <person name="Song Y."/>
            <person name="Salvetti E."/>
            <person name="Wrobel A."/>
            <person name="Rasinkangas P."/>
            <person name="Parkhill J."/>
            <person name="Rea M.C."/>
            <person name="O'Sullivan O."/>
            <person name="Ritari J."/>
            <person name="Douillard F.P."/>
            <person name="Paul Ross R."/>
            <person name="Yang R."/>
            <person name="Briner A.E."/>
            <person name="Felis G.E."/>
            <person name="de Vos W.M."/>
            <person name="Barrangou R."/>
            <person name="Klaenhammer T.R."/>
            <person name="Caufield P.W."/>
            <person name="Cui Y."/>
            <person name="Zhang H."/>
            <person name="O'Toole P.W."/>
        </authorList>
    </citation>
    <scope>NUCLEOTIDE SEQUENCE [LARGE SCALE GENOMIC DNA]</scope>
    <source>
        <strain evidence="2 3">DSM 13343</strain>
    </source>
</reference>
<keyword evidence="3" id="KW-1185">Reference proteome</keyword>
<dbReference type="OrthoDB" id="9813540at2"/>
<proteinExistence type="predicted"/>
<evidence type="ECO:0000256" key="1">
    <source>
        <dbReference type="SAM" id="Phobius"/>
    </source>
</evidence>
<gene>
    <name evidence="2" type="ORF">FD01_GL000934</name>
</gene>
<feature type="transmembrane region" description="Helical" evidence="1">
    <location>
        <begin position="6"/>
        <end position="25"/>
    </location>
</feature>
<protein>
    <submittedName>
        <fullName evidence="2">Membrane protein</fullName>
    </submittedName>
</protein>
<feature type="transmembrane region" description="Helical" evidence="1">
    <location>
        <begin position="92"/>
        <end position="112"/>
    </location>
</feature>
<dbReference type="AlphaFoldDB" id="A0A0R1QK07"/>
<sequence>MTRKSSAYTIAITGILAAMIIMQAYIPMVGYIRITPLWPAISTIHLTVILAGILLGVRGGAGLGAFWGCISLIKAYTDATDPVTILLFRNPLIAILPRIMVGVVAGLVFNHIAKKHQKDVVGTIKMSVAGVCGALTNTSLVIALTWVFFANNANAVVKGADGSNLGWLLIGALAINAIAEALLAGILVPILGQALLRFKR</sequence>
<dbReference type="PATRIC" id="fig|1423769.4.peg.1007"/>
<dbReference type="Pfam" id="PF12822">
    <property type="entry name" value="ECF_trnsprt"/>
    <property type="match status" value="1"/>
</dbReference>
<feature type="transmembrane region" description="Helical" evidence="1">
    <location>
        <begin position="124"/>
        <end position="149"/>
    </location>
</feature>
<feature type="transmembrane region" description="Helical" evidence="1">
    <location>
        <begin position="169"/>
        <end position="196"/>
    </location>
</feature>
<comment type="caution">
    <text evidence="2">The sequence shown here is derived from an EMBL/GenBank/DDBJ whole genome shotgun (WGS) entry which is preliminary data.</text>
</comment>
<keyword evidence="1" id="KW-1133">Transmembrane helix</keyword>
<dbReference type="RefSeq" id="WP_054713841.1">
    <property type="nucleotide sequence ID" value="NZ_AZEU01000134.1"/>
</dbReference>
<feature type="transmembrane region" description="Helical" evidence="1">
    <location>
        <begin position="37"/>
        <end position="57"/>
    </location>
</feature>
<dbReference type="Gene3D" id="1.10.1760.20">
    <property type="match status" value="1"/>
</dbReference>
<dbReference type="GO" id="GO:0022857">
    <property type="term" value="F:transmembrane transporter activity"/>
    <property type="evidence" value="ECO:0007669"/>
    <property type="project" value="InterPro"/>
</dbReference>
<evidence type="ECO:0000313" key="3">
    <source>
        <dbReference type="Proteomes" id="UP000051790"/>
    </source>
</evidence>
<dbReference type="EMBL" id="AZEU01000134">
    <property type="protein sequence ID" value="KRL45142.1"/>
    <property type="molecule type" value="Genomic_DNA"/>
</dbReference>